<accession>W1NVE9</accession>
<dbReference type="SUPFAM" id="SSF81383">
    <property type="entry name" value="F-box domain"/>
    <property type="match status" value="1"/>
</dbReference>
<dbReference type="OrthoDB" id="2095648at2759"/>
<dbReference type="Pfam" id="PF00646">
    <property type="entry name" value="F-box"/>
    <property type="match status" value="1"/>
</dbReference>
<dbReference type="Proteomes" id="UP000017836">
    <property type="component" value="Unassembled WGS sequence"/>
</dbReference>
<organism evidence="2 3">
    <name type="scientific">Amborella trichopoda</name>
    <dbReference type="NCBI Taxonomy" id="13333"/>
    <lineage>
        <taxon>Eukaryota</taxon>
        <taxon>Viridiplantae</taxon>
        <taxon>Streptophyta</taxon>
        <taxon>Embryophyta</taxon>
        <taxon>Tracheophyta</taxon>
        <taxon>Spermatophyta</taxon>
        <taxon>Magnoliopsida</taxon>
        <taxon>Amborellales</taxon>
        <taxon>Amborellaceae</taxon>
        <taxon>Amborella</taxon>
    </lineage>
</organism>
<dbReference type="OMA" id="WETICTR"/>
<dbReference type="Gramene" id="ERN01617">
    <property type="protein sequence ID" value="ERN01617"/>
    <property type="gene ID" value="AMTR_s00090p00061470"/>
</dbReference>
<dbReference type="InterPro" id="IPR044184">
    <property type="entry name" value="SNE/GID2"/>
</dbReference>
<feature type="domain" description="F-box" evidence="1">
    <location>
        <begin position="26"/>
        <end position="64"/>
    </location>
</feature>
<evidence type="ECO:0000313" key="3">
    <source>
        <dbReference type="Proteomes" id="UP000017836"/>
    </source>
</evidence>
<dbReference type="InterPro" id="IPR036047">
    <property type="entry name" value="F-box-like_dom_sf"/>
</dbReference>
<sequence>MVKIKRSKFTEEDHGSFDLLIGDDSMDLLEEIFKKLDPKSLGRASCVSKRWREAGASEHVWEVTFHRHWESSRFPVDRLRSMILALGGFRLMYKSCLHPLRRKTSSWRASSVEDEITLSLSLFSVHYLKSLKNSSSDILSVSSQL</sequence>
<dbReference type="GO" id="GO:0009937">
    <property type="term" value="P:regulation of gibberellic acid mediated signaling pathway"/>
    <property type="evidence" value="ECO:0007669"/>
    <property type="project" value="InterPro"/>
</dbReference>
<dbReference type="Gene3D" id="1.20.1280.50">
    <property type="match status" value="1"/>
</dbReference>
<dbReference type="PANTHER" id="PTHR47750">
    <property type="entry name" value="F-BOX PROTEIN SNE"/>
    <property type="match status" value="1"/>
</dbReference>
<dbReference type="KEGG" id="atr:18429702"/>
<dbReference type="HOGENOM" id="CLU_111348_0_0_1"/>
<protein>
    <recommendedName>
        <fullName evidence="1">F-box domain-containing protein</fullName>
    </recommendedName>
</protein>
<keyword evidence="3" id="KW-1185">Reference proteome</keyword>
<evidence type="ECO:0000259" key="1">
    <source>
        <dbReference type="SMART" id="SM00256"/>
    </source>
</evidence>
<dbReference type="InterPro" id="IPR001810">
    <property type="entry name" value="F-box_dom"/>
</dbReference>
<dbReference type="GO" id="GO:0019005">
    <property type="term" value="C:SCF ubiquitin ligase complex"/>
    <property type="evidence" value="ECO:0000318"/>
    <property type="project" value="GO_Central"/>
</dbReference>
<evidence type="ECO:0000313" key="2">
    <source>
        <dbReference type="EMBL" id="ERN01617.1"/>
    </source>
</evidence>
<reference evidence="3" key="1">
    <citation type="journal article" date="2013" name="Science">
        <title>The Amborella genome and the evolution of flowering plants.</title>
        <authorList>
            <consortium name="Amborella Genome Project"/>
        </authorList>
    </citation>
    <scope>NUCLEOTIDE SEQUENCE [LARGE SCALE GENOMIC DNA]</scope>
</reference>
<dbReference type="SMART" id="SM00256">
    <property type="entry name" value="FBOX"/>
    <property type="match status" value="1"/>
</dbReference>
<proteinExistence type="predicted"/>
<name>W1NVE9_AMBTC</name>
<dbReference type="CDD" id="cd22151">
    <property type="entry name" value="F-box_AtGID2-like"/>
    <property type="match status" value="1"/>
</dbReference>
<dbReference type="EMBL" id="KI394757">
    <property type="protein sequence ID" value="ERN01617.1"/>
    <property type="molecule type" value="Genomic_DNA"/>
</dbReference>
<dbReference type="GO" id="GO:0009740">
    <property type="term" value="P:gibberellic acid mediated signaling pathway"/>
    <property type="evidence" value="ECO:0000318"/>
    <property type="project" value="GO_Central"/>
</dbReference>
<gene>
    <name evidence="2" type="ORF">AMTR_s00090p00061470</name>
</gene>
<dbReference type="STRING" id="13333.W1NVE9"/>
<dbReference type="PANTHER" id="PTHR47750:SF1">
    <property type="entry name" value="F-BOX PROTEIN SNE"/>
    <property type="match status" value="1"/>
</dbReference>
<dbReference type="AlphaFoldDB" id="W1NVE9"/>